<keyword evidence="6 18" id="KW-0031">Aminopeptidase</keyword>
<evidence type="ECO:0000259" key="14">
    <source>
        <dbReference type="Pfam" id="PF01433"/>
    </source>
</evidence>
<comment type="function">
    <text evidence="12">Aminopeptidase N is involved in the degradation of intracellular peptides generated by protein breakdown during normal growth as well as in response to nutrient starvation.</text>
</comment>
<dbReference type="EMBL" id="CP048029">
    <property type="protein sequence ID" value="QIK36863.1"/>
    <property type="molecule type" value="Genomic_DNA"/>
</dbReference>
<evidence type="ECO:0000256" key="11">
    <source>
        <dbReference type="ARBA" id="ARBA00023049"/>
    </source>
</evidence>
<keyword evidence="9 18" id="KW-0378">Hydrolase</keyword>
<dbReference type="InterPro" id="IPR035414">
    <property type="entry name" value="Peptidase_M1_pepN_Ig-like"/>
</dbReference>
<dbReference type="Pfam" id="PF17432">
    <property type="entry name" value="DUF3458_C"/>
    <property type="match status" value="1"/>
</dbReference>
<dbReference type="Gene3D" id="2.60.40.1730">
    <property type="entry name" value="tricorn interacting facor f3 domain"/>
    <property type="match status" value="1"/>
</dbReference>
<dbReference type="InterPro" id="IPR024601">
    <property type="entry name" value="Peptidase_M1_pepN_C"/>
</dbReference>
<evidence type="ECO:0000256" key="1">
    <source>
        <dbReference type="ARBA" id="ARBA00000098"/>
    </source>
</evidence>
<accession>A0A6G7V9W7</accession>
<dbReference type="InterPro" id="IPR027268">
    <property type="entry name" value="Peptidase_M4/M1_CTD_sf"/>
</dbReference>
<dbReference type="Proteomes" id="UP000502699">
    <property type="component" value="Chromosome"/>
</dbReference>
<evidence type="ECO:0000259" key="15">
    <source>
        <dbReference type="Pfam" id="PF11940"/>
    </source>
</evidence>
<dbReference type="InterPro" id="IPR001930">
    <property type="entry name" value="Peptidase_M1"/>
</dbReference>
<evidence type="ECO:0000256" key="6">
    <source>
        <dbReference type="ARBA" id="ARBA00022438"/>
    </source>
</evidence>
<dbReference type="FunFam" id="3.30.2010.30:FF:000002">
    <property type="entry name" value="Putative aminopeptidase N"/>
    <property type="match status" value="1"/>
</dbReference>
<dbReference type="FunFam" id="2.60.40.1840:FF:000001">
    <property type="entry name" value="Aminopeptidase N"/>
    <property type="match status" value="1"/>
</dbReference>
<evidence type="ECO:0000259" key="17">
    <source>
        <dbReference type="Pfam" id="PF17900"/>
    </source>
</evidence>
<dbReference type="InterPro" id="IPR045357">
    <property type="entry name" value="Aminopeptidase_N-like_N"/>
</dbReference>
<dbReference type="Pfam" id="PF17900">
    <property type="entry name" value="Peptidase_M1_N"/>
    <property type="match status" value="1"/>
</dbReference>
<evidence type="ECO:0000256" key="12">
    <source>
        <dbReference type="ARBA" id="ARBA00059739"/>
    </source>
</evidence>
<dbReference type="InterPro" id="IPR042097">
    <property type="entry name" value="Aminopeptidase_N-like_N_sf"/>
</dbReference>
<dbReference type="PANTHER" id="PTHR46322">
    <property type="entry name" value="PUROMYCIN-SENSITIVE AMINOPEPTIDASE"/>
    <property type="match status" value="1"/>
</dbReference>
<dbReference type="GO" id="GO:0008270">
    <property type="term" value="F:zinc ion binding"/>
    <property type="evidence" value="ECO:0007669"/>
    <property type="project" value="InterPro"/>
</dbReference>
<evidence type="ECO:0000256" key="9">
    <source>
        <dbReference type="ARBA" id="ARBA00022801"/>
    </source>
</evidence>
<dbReference type="Gene3D" id="2.60.40.1840">
    <property type="match status" value="1"/>
</dbReference>
<dbReference type="Gene3D" id="1.10.390.10">
    <property type="entry name" value="Neutral Protease Domain 2"/>
    <property type="match status" value="1"/>
</dbReference>
<dbReference type="InterPro" id="IPR014782">
    <property type="entry name" value="Peptidase_M1_dom"/>
</dbReference>
<evidence type="ECO:0000256" key="3">
    <source>
        <dbReference type="ARBA" id="ARBA00010136"/>
    </source>
</evidence>
<dbReference type="AlphaFoldDB" id="A0A6G7V9W7"/>
<keyword evidence="8" id="KW-0479">Metal-binding</keyword>
<sequence>MSETSPQLIRLADYRPPEFLIDAVELCFELDPEHTEVSARLSIRRNPAVGQANGSLRLAGEGLELLALALDGQPLPPDAYRLDEQGLTLWQVPERFRLDSRVAIHPARNTALEGLYQSKDILCTQCEAEGFRRISFFLDRPDVLARYRTTLIADRKRFPVLLANGNPIERAELPDGRHRVTWEDPFPKPCYLFALVAGDLECVEDRFVTASEREVRLQIYVEPQKGERCAHAMQSLKQAMRWDEVRFGREYDLDVFMIVAVSHFNMGAMENKGLNLFNDRYVLASPQTATDEDFAHIAAIVAHEYFHNWTGNRITCRDWFQLSLKEGLTVYREQEFAAGLFSPSVQRIRDVRFLRAQQFPEDAGPLAHPVRPDSYLEINNFYTATVYEKGAELIRMQATLLGPESFRRGMDLYFARHDGQAVTIEDFVRCMEEASGRDLGQFRRWYEQAGTPELSIWGGYDPTAQTYTLHVRQFIPPTPGQLVKHPLHLPLAIGLLGEDGRELPVWLAGEPEPPAAGTRVLEVTESEQHFVFVGLDARPVPSLLRGFSAPVKLKDDLTESDRLFLLAHDPDGFGRWEAGQGLMQDLLLRLVADPKASLPAEFIEAFRHALRAKADPALIAEVLTPPSEEELGEQMAVIDVEGIHRAHRLFGTELGRHLREDWIAVYRDNAEADPSVLTPEAVGRRALNNLALAYLMRAGNPEGLELCRMQFGKGRNLTDVLAALRLLVERGGDDAEAALAEFYRRWSHEPLVIDKWFAVQATAPHRETLVRVVTLLHHPAYDPGNPNRVRSLIGAFAAHNPICFHAADGAGYCLLADQVLQLEPLNPQLAARLLKPLIRWRRFDPQRQALMRAELVRISKQGARSPDVFELVSKACS</sequence>
<dbReference type="SUPFAM" id="SSF63737">
    <property type="entry name" value="Leukotriene A4 hydrolase N-terminal domain"/>
    <property type="match status" value="1"/>
</dbReference>
<protein>
    <recommendedName>
        <fullName evidence="5 13">Aminopeptidase N</fullName>
        <ecNumber evidence="4 13">3.4.11.2</ecNumber>
    </recommendedName>
</protein>
<name>A0A6G7V9W7_9GAMM</name>
<keyword evidence="11" id="KW-0482">Metalloprotease</keyword>
<dbReference type="InterPro" id="IPR037144">
    <property type="entry name" value="Peptidase_M1_pepN_C_sf"/>
</dbReference>
<evidence type="ECO:0000313" key="18">
    <source>
        <dbReference type="EMBL" id="QIK36863.1"/>
    </source>
</evidence>
<dbReference type="SUPFAM" id="SSF55486">
    <property type="entry name" value="Metalloproteases ('zincins'), catalytic domain"/>
    <property type="match status" value="1"/>
</dbReference>
<feature type="domain" description="Aminopeptidase N-like N-terminal" evidence="17">
    <location>
        <begin position="110"/>
        <end position="192"/>
    </location>
</feature>
<dbReference type="RefSeq" id="WP_166269413.1">
    <property type="nucleotide sequence ID" value="NZ_CP048029.1"/>
</dbReference>
<comment type="catalytic activity">
    <reaction evidence="1">
        <text>Release of an N-terminal amino acid, Xaa-|-Yaa- from a peptide, amide or arylamide. Xaa is preferably Ala, but may be most amino acids including Pro (slow action). When a terminal hydrophobic residue is followed by a prolyl residue, the two may be released as an intact Xaa-Pro dipeptide.</text>
        <dbReference type="EC" id="3.4.11.2"/>
    </reaction>
</comment>
<dbReference type="Pfam" id="PF01433">
    <property type="entry name" value="Peptidase_M1"/>
    <property type="match status" value="1"/>
</dbReference>
<evidence type="ECO:0000259" key="16">
    <source>
        <dbReference type="Pfam" id="PF17432"/>
    </source>
</evidence>
<dbReference type="EC" id="3.4.11.2" evidence="4 13"/>
<dbReference type="CDD" id="cd09600">
    <property type="entry name" value="M1_APN"/>
    <property type="match status" value="1"/>
</dbReference>
<feature type="domain" description="Peptidase M1 alanyl aminopeptidase C-terminal" evidence="16">
    <location>
        <begin position="560"/>
        <end position="876"/>
    </location>
</feature>
<dbReference type="KEGG" id="cjap:GWK36_01340"/>
<dbReference type="GO" id="GO:0016285">
    <property type="term" value="F:alanyl aminopeptidase activity"/>
    <property type="evidence" value="ECO:0007669"/>
    <property type="project" value="UniProtKB-EC"/>
</dbReference>
<evidence type="ECO:0000256" key="5">
    <source>
        <dbReference type="ARBA" id="ARBA00015611"/>
    </source>
</evidence>
<dbReference type="GO" id="GO:0006508">
    <property type="term" value="P:proteolysis"/>
    <property type="evidence" value="ECO:0007669"/>
    <property type="project" value="UniProtKB-UniRule"/>
</dbReference>
<dbReference type="Pfam" id="PF11940">
    <property type="entry name" value="DUF3458"/>
    <property type="match status" value="1"/>
</dbReference>
<dbReference type="PANTHER" id="PTHR46322:SF1">
    <property type="entry name" value="PUROMYCIN-SENSITIVE AMINOPEPTIDASE"/>
    <property type="match status" value="1"/>
</dbReference>
<gene>
    <name evidence="18" type="primary">pepN</name>
    <name evidence="18" type="ORF">GWK36_01340</name>
</gene>
<evidence type="ECO:0000256" key="8">
    <source>
        <dbReference type="ARBA" id="ARBA00022723"/>
    </source>
</evidence>
<evidence type="ECO:0000256" key="2">
    <source>
        <dbReference type="ARBA" id="ARBA00001947"/>
    </source>
</evidence>
<evidence type="ECO:0000256" key="10">
    <source>
        <dbReference type="ARBA" id="ARBA00022833"/>
    </source>
</evidence>
<dbReference type="NCBIfam" id="TIGR02414">
    <property type="entry name" value="pepN_proteo"/>
    <property type="match status" value="1"/>
</dbReference>
<evidence type="ECO:0000313" key="19">
    <source>
        <dbReference type="Proteomes" id="UP000502699"/>
    </source>
</evidence>
<reference evidence="19" key="1">
    <citation type="submission" date="2020-01" db="EMBL/GenBank/DDBJ databases">
        <title>Caldichromatium gen. nov., sp. nov., a thermophilic purple sulfur bacterium member of the family Chromatiaceae isolated from Nakabusa hot spring, Japan.</title>
        <authorList>
            <person name="Saini M.K."/>
            <person name="Hanada S."/>
            <person name="Tank M."/>
        </authorList>
    </citation>
    <scope>NUCLEOTIDE SEQUENCE [LARGE SCALE GENOMIC DNA]</scope>
    <source>
        <strain evidence="19">No.7</strain>
    </source>
</reference>
<dbReference type="InterPro" id="IPR038438">
    <property type="entry name" value="PepN_Ig-like_sf"/>
</dbReference>
<evidence type="ECO:0000256" key="7">
    <source>
        <dbReference type="ARBA" id="ARBA00022670"/>
    </source>
</evidence>
<organism evidence="18 19">
    <name type="scientific">Caldichromatium japonicum</name>
    <dbReference type="NCBI Taxonomy" id="2699430"/>
    <lineage>
        <taxon>Bacteria</taxon>
        <taxon>Pseudomonadati</taxon>
        <taxon>Pseudomonadota</taxon>
        <taxon>Gammaproteobacteria</taxon>
        <taxon>Chromatiales</taxon>
        <taxon>Chromatiaceae</taxon>
        <taxon>Caldichromatium</taxon>
    </lineage>
</organism>
<proteinExistence type="inferred from homology"/>
<dbReference type="Gene3D" id="3.30.2010.30">
    <property type="match status" value="1"/>
</dbReference>
<keyword evidence="19" id="KW-1185">Reference proteome</keyword>
<evidence type="ECO:0000256" key="4">
    <source>
        <dbReference type="ARBA" id="ARBA00012564"/>
    </source>
</evidence>
<dbReference type="InterPro" id="IPR012779">
    <property type="entry name" value="Peptidase_M1_pepN"/>
</dbReference>
<dbReference type="GO" id="GO:0008237">
    <property type="term" value="F:metallopeptidase activity"/>
    <property type="evidence" value="ECO:0007669"/>
    <property type="project" value="UniProtKB-UniRule"/>
</dbReference>
<comment type="cofactor">
    <cofactor evidence="2">
        <name>Zn(2+)</name>
        <dbReference type="ChEBI" id="CHEBI:29105"/>
    </cofactor>
</comment>
<dbReference type="Gene3D" id="1.25.50.10">
    <property type="entry name" value="Peptidase M1, alanyl aminopeptidase, C-terminal domain"/>
    <property type="match status" value="1"/>
</dbReference>
<keyword evidence="10" id="KW-0862">Zinc</keyword>
<keyword evidence="7" id="KW-0645">Protease</keyword>
<feature type="domain" description="Peptidase M1 alanyl aminopeptidase Ig-like fold" evidence="15">
    <location>
        <begin position="450"/>
        <end position="555"/>
    </location>
</feature>
<comment type="similarity">
    <text evidence="3">Belongs to the peptidase M1 family.</text>
</comment>
<feature type="domain" description="Peptidase M1 membrane alanine aminopeptidase" evidence="14">
    <location>
        <begin position="232"/>
        <end position="445"/>
    </location>
</feature>
<dbReference type="FunFam" id="2.60.40.1730:FF:000005">
    <property type="entry name" value="Aminopeptidase N"/>
    <property type="match status" value="1"/>
</dbReference>
<evidence type="ECO:0000256" key="13">
    <source>
        <dbReference type="NCBIfam" id="TIGR02414"/>
    </source>
</evidence>
<dbReference type="PRINTS" id="PR00756">
    <property type="entry name" value="ALADIPTASE"/>
</dbReference>